<accession>A0ABZ1CFE9</accession>
<dbReference type="EMBL" id="CP139781">
    <property type="protein sequence ID" value="WRQ89010.1"/>
    <property type="molecule type" value="Genomic_DNA"/>
</dbReference>
<dbReference type="InterPro" id="IPR012910">
    <property type="entry name" value="Plug_dom"/>
</dbReference>
<evidence type="ECO:0000256" key="9">
    <source>
        <dbReference type="RuleBase" id="RU003357"/>
    </source>
</evidence>
<dbReference type="InterPro" id="IPR000531">
    <property type="entry name" value="Beta-barrel_TonB"/>
</dbReference>
<dbReference type="NCBIfam" id="TIGR01782">
    <property type="entry name" value="TonB-Xanth-Caul"/>
    <property type="match status" value="1"/>
</dbReference>
<keyword evidence="7 8" id="KW-0998">Cell outer membrane</keyword>
<keyword evidence="10" id="KW-0732">Signal</keyword>
<dbReference type="Gene3D" id="2.170.130.10">
    <property type="entry name" value="TonB-dependent receptor, plug domain"/>
    <property type="match status" value="1"/>
</dbReference>
<evidence type="ECO:0000256" key="3">
    <source>
        <dbReference type="ARBA" id="ARBA00022452"/>
    </source>
</evidence>
<evidence type="ECO:0000256" key="10">
    <source>
        <dbReference type="SAM" id="SignalP"/>
    </source>
</evidence>
<evidence type="ECO:0000256" key="4">
    <source>
        <dbReference type="ARBA" id="ARBA00022692"/>
    </source>
</evidence>
<feature type="chain" id="PRO_5045467117" evidence="10">
    <location>
        <begin position="29"/>
        <end position="952"/>
    </location>
</feature>
<evidence type="ECO:0000313" key="14">
    <source>
        <dbReference type="Proteomes" id="UP000738431"/>
    </source>
</evidence>
<dbReference type="Pfam" id="PF00593">
    <property type="entry name" value="TonB_dep_Rec_b-barrel"/>
    <property type="match status" value="1"/>
</dbReference>
<keyword evidence="6 8" id="KW-0472">Membrane</keyword>
<dbReference type="InterPro" id="IPR010104">
    <property type="entry name" value="TonB_rcpt_bac"/>
</dbReference>
<organism evidence="13 14">
    <name type="scientific">Actomonas aquatica</name>
    <dbReference type="NCBI Taxonomy" id="2866162"/>
    <lineage>
        <taxon>Bacteria</taxon>
        <taxon>Pseudomonadati</taxon>
        <taxon>Verrucomicrobiota</taxon>
        <taxon>Opitutia</taxon>
        <taxon>Opitutales</taxon>
        <taxon>Opitutaceae</taxon>
        <taxon>Actomonas</taxon>
    </lineage>
</organism>
<dbReference type="SUPFAM" id="SSF49464">
    <property type="entry name" value="Carboxypeptidase regulatory domain-like"/>
    <property type="match status" value="1"/>
</dbReference>
<evidence type="ECO:0000256" key="6">
    <source>
        <dbReference type="ARBA" id="ARBA00023136"/>
    </source>
</evidence>
<dbReference type="RefSeq" id="WP_221030885.1">
    <property type="nucleotide sequence ID" value="NZ_CP139781.1"/>
</dbReference>
<comment type="similarity">
    <text evidence="8 9">Belongs to the TonB-dependent receptor family.</text>
</comment>
<keyword evidence="4 8" id="KW-0812">Transmembrane</keyword>
<evidence type="ECO:0000256" key="7">
    <source>
        <dbReference type="ARBA" id="ARBA00023237"/>
    </source>
</evidence>
<feature type="domain" description="TonB-dependent receptor-like beta-barrel" evidence="11">
    <location>
        <begin position="453"/>
        <end position="917"/>
    </location>
</feature>
<name>A0ABZ1CFE9_9BACT</name>
<comment type="subcellular location">
    <subcellularLocation>
        <location evidence="1 8">Cell outer membrane</location>
        <topology evidence="1 8">Multi-pass membrane protein</topology>
    </subcellularLocation>
</comment>
<keyword evidence="3 8" id="KW-1134">Transmembrane beta strand</keyword>
<dbReference type="Proteomes" id="UP000738431">
    <property type="component" value="Chromosome"/>
</dbReference>
<dbReference type="InterPro" id="IPR039426">
    <property type="entry name" value="TonB-dep_rcpt-like"/>
</dbReference>
<proteinExistence type="inferred from homology"/>
<reference evidence="13 14" key="1">
    <citation type="submission" date="2023-12" db="EMBL/GenBank/DDBJ databases">
        <title>Description of an unclassified Opitutus bacterium of Verrucomicrobiota.</title>
        <authorList>
            <person name="Zhang D.-F."/>
        </authorList>
    </citation>
    <scope>NUCLEOTIDE SEQUENCE [LARGE SCALE GENOMIC DNA]</scope>
    <source>
        <strain evidence="13 14">WL0086</strain>
    </source>
</reference>
<dbReference type="Gene3D" id="2.60.40.1120">
    <property type="entry name" value="Carboxypeptidase-like, regulatory domain"/>
    <property type="match status" value="1"/>
</dbReference>
<gene>
    <name evidence="13" type="ORF">K1X11_006295</name>
</gene>
<dbReference type="InterPro" id="IPR008969">
    <property type="entry name" value="CarboxyPept-like_regulatory"/>
</dbReference>
<keyword evidence="13" id="KW-0675">Receptor</keyword>
<dbReference type="PANTHER" id="PTHR40980">
    <property type="entry name" value="PLUG DOMAIN-CONTAINING PROTEIN"/>
    <property type="match status" value="1"/>
</dbReference>
<protein>
    <submittedName>
        <fullName evidence="13">TonB-dependent receptor</fullName>
    </submittedName>
</protein>
<evidence type="ECO:0000259" key="11">
    <source>
        <dbReference type="Pfam" id="PF00593"/>
    </source>
</evidence>
<dbReference type="PROSITE" id="PS52016">
    <property type="entry name" value="TONB_DEPENDENT_REC_3"/>
    <property type="match status" value="1"/>
</dbReference>
<dbReference type="SUPFAM" id="SSF56935">
    <property type="entry name" value="Porins"/>
    <property type="match status" value="1"/>
</dbReference>
<evidence type="ECO:0000256" key="2">
    <source>
        <dbReference type="ARBA" id="ARBA00022448"/>
    </source>
</evidence>
<dbReference type="Gene3D" id="2.40.170.20">
    <property type="entry name" value="TonB-dependent receptor, beta-barrel domain"/>
    <property type="match status" value="1"/>
</dbReference>
<keyword evidence="5 9" id="KW-0798">TonB box</keyword>
<dbReference type="Pfam" id="PF07715">
    <property type="entry name" value="Plug"/>
    <property type="match status" value="1"/>
</dbReference>
<dbReference type="PANTHER" id="PTHR40980:SF4">
    <property type="entry name" value="TONB-DEPENDENT RECEPTOR-LIKE BETA-BARREL DOMAIN-CONTAINING PROTEIN"/>
    <property type="match status" value="1"/>
</dbReference>
<evidence type="ECO:0000256" key="8">
    <source>
        <dbReference type="PROSITE-ProRule" id="PRU01360"/>
    </source>
</evidence>
<feature type="domain" description="TonB-dependent receptor plug" evidence="12">
    <location>
        <begin position="137"/>
        <end position="242"/>
    </location>
</feature>
<evidence type="ECO:0000313" key="13">
    <source>
        <dbReference type="EMBL" id="WRQ89010.1"/>
    </source>
</evidence>
<evidence type="ECO:0000259" key="12">
    <source>
        <dbReference type="Pfam" id="PF07715"/>
    </source>
</evidence>
<dbReference type="InterPro" id="IPR037066">
    <property type="entry name" value="Plug_dom_sf"/>
</dbReference>
<keyword evidence="14" id="KW-1185">Reference proteome</keyword>
<dbReference type="Pfam" id="PF13620">
    <property type="entry name" value="CarboxypepD_reg"/>
    <property type="match status" value="1"/>
</dbReference>
<dbReference type="InterPro" id="IPR036942">
    <property type="entry name" value="Beta-barrel_TonB_sf"/>
</dbReference>
<sequence>MQNHKFGRRCIAVLTTFVALGFGFRASAQTSDNGGISGRVSDDSSGRSLEGAIVTVIGSTASDATDANGRFYLPEVAAGSQTLQVEYVGLDEWRGSVTVRRAETVEVNVRLASEVLSMEAFTVSEKARGQALAVNQQKTAAGIVNVVSEETFGNMIGGNIGYALQRLPGLTVNESEDGTPNGVNIRGLESKYNSFQIDGNRMPTSGTGRNFSTSQMTADGISNIEVIKAATPDRDGDAIGGIINVKTRSAFQREGRVASVTASGVYYDKNDSWGHNVGLSFSDLYNAFGGEDNFGLSLNLSSYKTSRDYDNLDKDYAFIDPASRPDLNLAEPLYFHTNGTPQTNFRDTESLGVNLAFDLRLSESATLYFKPFWSDRETTAEKARNRFYTVSNTRYIAEMDYNTGRGEPDRLTDIRFQNEKNHDDGDLYGFSFGGIYEMDTITMNFDAFYSTNEDSRDRDTSFTVRSSGYQLDYDQTDRTAPIYTIRNGVDPMDVNNISRGDMGLETNDVEEEVYSFKADWEKSFVGEDLSGSLKFGAKYRSNEKTRDKQERNFRTDSAADGFPYASVMRASNYAPMGVTMYLEPDIDALEALFASQPNLFSLDEEGAVLDSVVDDFTAKETITAAYAMGTLTKGRHQMIAGLRYEHNTFESDTYAFNETDALNPTVVHGKKDFDVWLPGIHFRHELRKNLILRESYNRSYSRPDMDALVQGIEIDEDGNAEGGNPDLTETTSDNFDVQLEYYTERAGLYSVGLFYKDMKGFYYERTTNFSEFDASGYPIIDPLGPYEFSTVDNALGATNYGIELIARQQLYFLPSVLDGFYLSLSATFTESDGKYPGRLDEELPTYGFSDRIYYAALEYVRGKFRGQLSYRYRSDYLEGLDGNETLDDWFGANESLDWESSYRFSDKLNVFLNVSNLTDEPQMSYQGYLRTDNPEDFTTYSWRATIGATYTF</sequence>
<feature type="signal peptide" evidence="10">
    <location>
        <begin position="1"/>
        <end position="28"/>
    </location>
</feature>
<keyword evidence="2 8" id="KW-0813">Transport</keyword>
<evidence type="ECO:0000256" key="1">
    <source>
        <dbReference type="ARBA" id="ARBA00004571"/>
    </source>
</evidence>
<evidence type="ECO:0000256" key="5">
    <source>
        <dbReference type="ARBA" id="ARBA00023077"/>
    </source>
</evidence>